<keyword evidence="1" id="KW-0472">Membrane</keyword>
<accession>A0A9Q0RE77</accession>
<keyword evidence="3" id="KW-1185">Reference proteome</keyword>
<proteinExistence type="predicted"/>
<name>A0A9Q0RE77_ANAIG</name>
<organism evidence="2 3">
    <name type="scientific">Anaeramoeba ignava</name>
    <name type="common">Anaerobic marine amoeba</name>
    <dbReference type="NCBI Taxonomy" id="1746090"/>
    <lineage>
        <taxon>Eukaryota</taxon>
        <taxon>Metamonada</taxon>
        <taxon>Anaeramoebidae</taxon>
        <taxon>Anaeramoeba</taxon>
    </lineage>
</organism>
<dbReference type="OrthoDB" id="540503at2759"/>
<dbReference type="EMBL" id="JAPDFW010000059">
    <property type="protein sequence ID" value="KAJ5076854.1"/>
    <property type="molecule type" value="Genomic_DNA"/>
</dbReference>
<feature type="transmembrane region" description="Helical" evidence="1">
    <location>
        <begin position="20"/>
        <end position="40"/>
    </location>
</feature>
<dbReference type="AlphaFoldDB" id="A0A9Q0RE77"/>
<protein>
    <submittedName>
        <fullName evidence="2">Uncharacterized protein</fullName>
    </submittedName>
</protein>
<evidence type="ECO:0000256" key="1">
    <source>
        <dbReference type="SAM" id="Phobius"/>
    </source>
</evidence>
<comment type="caution">
    <text evidence="2">The sequence shown here is derived from an EMBL/GenBank/DDBJ whole genome shotgun (WGS) entry which is preliminary data.</text>
</comment>
<sequence length="321" mass="38577">MRVTGFQPHLSTTSWPRKTYRIMCGVAFFIGFILALRVVFYDPKFPENQKDFTQKWQQCRKKEKDSKFLELKKFAVIIPVTFKDEKILFDFLNLWKNFLPDSEMQSKIITDLIFYYQGNFEDNRGSPVKLQIENWMKSNSEIKEMFDTIYYLNAKFENPKSDTILNNRMFYNLLTDADLKIRYRYFFFMNPKVHPIRKDWLLKLHDSSIFSSESFWQKASNLKDFSQKPKDTSFLKTYSPGIYSFSPCFLSFAREIMHSNLRTDFTNAFLQYILSPQNSYKTQYLISQFKMSNLIWITESTVYNFDIQEDFDDVYFTYSLN</sequence>
<keyword evidence="1" id="KW-0812">Transmembrane</keyword>
<dbReference type="Proteomes" id="UP001149090">
    <property type="component" value="Unassembled WGS sequence"/>
</dbReference>
<gene>
    <name evidence="2" type="ORF">M0811_00172</name>
</gene>
<reference evidence="2" key="1">
    <citation type="submission" date="2022-10" db="EMBL/GenBank/DDBJ databases">
        <title>Novel sulphate-reducing endosymbionts in the free-living metamonad Anaeramoeba.</title>
        <authorList>
            <person name="Jerlstrom-Hultqvist J."/>
            <person name="Cepicka I."/>
            <person name="Gallot-Lavallee L."/>
            <person name="Salas-Leiva D."/>
            <person name="Curtis B.A."/>
            <person name="Zahonova K."/>
            <person name="Pipaliya S."/>
            <person name="Dacks J."/>
            <person name="Roger A.J."/>
        </authorList>
    </citation>
    <scope>NUCLEOTIDE SEQUENCE</scope>
    <source>
        <strain evidence="2">BMAN</strain>
    </source>
</reference>
<evidence type="ECO:0000313" key="3">
    <source>
        <dbReference type="Proteomes" id="UP001149090"/>
    </source>
</evidence>
<evidence type="ECO:0000313" key="2">
    <source>
        <dbReference type="EMBL" id="KAJ5076854.1"/>
    </source>
</evidence>
<keyword evidence="1" id="KW-1133">Transmembrane helix</keyword>